<dbReference type="EMBL" id="JBHFEH010000032">
    <property type="protein sequence ID" value="KAL2051758.1"/>
    <property type="molecule type" value="Genomic_DNA"/>
</dbReference>
<evidence type="ECO:0000313" key="2">
    <source>
        <dbReference type="EMBL" id="KAL2051758.1"/>
    </source>
</evidence>
<proteinExistence type="predicted"/>
<feature type="transmembrane region" description="Helical" evidence="1">
    <location>
        <begin position="23"/>
        <end position="47"/>
    </location>
</feature>
<reference evidence="2 3" key="1">
    <citation type="submission" date="2024-09" db="EMBL/GenBank/DDBJ databases">
        <title>Rethinking Asexuality: The Enigmatic Case of Functional Sexual Genes in Lepraria (Stereocaulaceae).</title>
        <authorList>
            <person name="Doellman M."/>
            <person name="Sun Y."/>
            <person name="Barcenas-Pena A."/>
            <person name="Lumbsch H.T."/>
            <person name="Grewe F."/>
        </authorList>
    </citation>
    <scope>NUCLEOTIDE SEQUENCE [LARGE SCALE GENOMIC DNA]</scope>
    <source>
        <strain evidence="2 3">Grewe 0041</strain>
    </source>
</reference>
<organism evidence="2 3">
    <name type="scientific">Lepraria finkii</name>
    <dbReference type="NCBI Taxonomy" id="1340010"/>
    <lineage>
        <taxon>Eukaryota</taxon>
        <taxon>Fungi</taxon>
        <taxon>Dikarya</taxon>
        <taxon>Ascomycota</taxon>
        <taxon>Pezizomycotina</taxon>
        <taxon>Lecanoromycetes</taxon>
        <taxon>OSLEUM clade</taxon>
        <taxon>Lecanoromycetidae</taxon>
        <taxon>Lecanorales</taxon>
        <taxon>Lecanorineae</taxon>
        <taxon>Stereocaulaceae</taxon>
        <taxon>Lepraria</taxon>
    </lineage>
</organism>
<sequence length="55" mass="6282">MSSYSPYAVAESEPPQWKPREELAAAAFIGITLYLVLDVNVGIWRLFKKTQGLYY</sequence>
<evidence type="ECO:0000256" key="1">
    <source>
        <dbReference type="SAM" id="Phobius"/>
    </source>
</evidence>
<keyword evidence="3" id="KW-1185">Reference proteome</keyword>
<keyword evidence="1" id="KW-1133">Transmembrane helix</keyword>
<accession>A0ABR4B7H9</accession>
<comment type="caution">
    <text evidence="2">The sequence shown here is derived from an EMBL/GenBank/DDBJ whole genome shotgun (WGS) entry which is preliminary data.</text>
</comment>
<evidence type="ECO:0000313" key="3">
    <source>
        <dbReference type="Proteomes" id="UP001590951"/>
    </source>
</evidence>
<gene>
    <name evidence="2" type="ORF">ABVK25_007914</name>
</gene>
<keyword evidence="1" id="KW-0472">Membrane</keyword>
<keyword evidence="1" id="KW-0812">Transmembrane</keyword>
<dbReference type="Proteomes" id="UP001590951">
    <property type="component" value="Unassembled WGS sequence"/>
</dbReference>
<protein>
    <submittedName>
        <fullName evidence="2">Uncharacterized protein</fullName>
    </submittedName>
</protein>
<name>A0ABR4B7H9_9LECA</name>